<keyword evidence="2" id="KW-0805">Transcription regulation</keyword>
<reference evidence="6 7" key="1">
    <citation type="journal article" date="2018" name="Front. Microbiol.">
        <title>Genome-Wide Analysis of Corynespora cassiicola Leaf Fall Disease Putative Effectors.</title>
        <authorList>
            <person name="Lopez D."/>
            <person name="Ribeiro S."/>
            <person name="Label P."/>
            <person name="Fumanal B."/>
            <person name="Venisse J.S."/>
            <person name="Kohler A."/>
            <person name="de Oliveira R.R."/>
            <person name="Labutti K."/>
            <person name="Lipzen A."/>
            <person name="Lail K."/>
            <person name="Bauer D."/>
            <person name="Ohm R.A."/>
            <person name="Barry K.W."/>
            <person name="Spatafora J."/>
            <person name="Grigoriev I.V."/>
            <person name="Martin F.M."/>
            <person name="Pujade-Renaud V."/>
        </authorList>
    </citation>
    <scope>NUCLEOTIDE SEQUENCE [LARGE SCALE GENOMIC DNA]</scope>
    <source>
        <strain evidence="6 7">Philippines</strain>
    </source>
</reference>
<dbReference type="PANTHER" id="PTHR21277">
    <property type="entry name" value="TRANSCRIPTIONAL ADAPTER 1"/>
    <property type="match status" value="1"/>
</dbReference>
<dbReference type="GO" id="GO:0000124">
    <property type="term" value="C:SAGA complex"/>
    <property type="evidence" value="ECO:0007669"/>
    <property type="project" value="UniProtKB-ARBA"/>
</dbReference>
<evidence type="ECO:0000256" key="3">
    <source>
        <dbReference type="ARBA" id="ARBA00023163"/>
    </source>
</evidence>
<evidence type="ECO:0000313" key="7">
    <source>
        <dbReference type="Proteomes" id="UP000240883"/>
    </source>
</evidence>
<feature type="region of interest" description="Disordered" evidence="5">
    <location>
        <begin position="123"/>
        <end position="146"/>
    </location>
</feature>
<dbReference type="PANTHER" id="PTHR21277:SF5">
    <property type="entry name" value="TRANSCRIPTIONAL ADAPTER 1"/>
    <property type="match status" value="1"/>
</dbReference>
<keyword evidence="4" id="KW-0539">Nucleus</keyword>
<protein>
    <recommendedName>
        <fullName evidence="8">Transcriptional co-activator</fullName>
    </recommendedName>
</protein>
<evidence type="ECO:0000313" key="6">
    <source>
        <dbReference type="EMBL" id="PSN61373.1"/>
    </source>
</evidence>
<dbReference type="EMBL" id="KZ678144">
    <property type="protein sequence ID" value="PSN61373.1"/>
    <property type="molecule type" value="Genomic_DNA"/>
</dbReference>
<keyword evidence="3" id="KW-0804">Transcription</keyword>
<dbReference type="InterPro" id="IPR024738">
    <property type="entry name" value="Hfi1/Tada1"/>
</dbReference>
<gene>
    <name evidence="6" type="ORF">BS50DRAFT_149404</name>
</gene>
<feature type="compositionally biased region" description="Low complexity" evidence="5">
    <location>
        <begin position="123"/>
        <end position="138"/>
    </location>
</feature>
<dbReference type="OrthoDB" id="10264870at2759"/>
<keyword evidence="7" id="KW-1185">Reference proteome</keyword>
<accession>A0A2T2N7I1</accession>
<dbReference type="AlphaFoldDB" id="A0A2T2N7I1"/>
<dbReference type="GO" id="GO:0006357">
    <property type="term" value="P:regulation of transcription by RNA polymerase II"/>
    <property type="evidence" value="ECO:0007669"/>
    <property type="project" value="TreeGrafter"/>
</dbReference>
<sequence length="462" mass="50306">MAGTIRPNEMNVSTTPIMASKTLPGMTDLMKPESSKKPVAPRAPRVDVEPLYTAVKSAISDADWTTYKTSLSQYLLGNLNQEELSYRLRNILSTPALEHAHNAFMLGVYANIFRDAPEPGIASWVSSSDKPSSGVSKGTGDESEKRLKHEVMQLSRRERKRLKTIHQGEAAAGDGLNQVMQEYQDARRIKQPETGPASAGGYQKTNWDLEIRKRYTSSLFTETHEFPTASTISHRLLPICYEFGLPQGHTPDCADYMNIATETYIKELLTNILQSVNANGPGFIRTADFKRKVEREERKVERGELLRSQAGELPVEQEERRKRPLLCMEDLRLAHVLGDSYLGQVPLIAGQIMHSRFLDSNGMEDLYDAPPSHPHAGPGAAAPAAAVAAAAAAAAVPKVVNGVNGAAKPMSTTAPATVTNGFHIDLGDSMVLDEESGWQGGSVKDTDELDAALDGVLELGIS</sequence>
<evidence type="ECO:0008006" key="8">
    <source>
        <dbReference type="Google" id="ProtNLM"/>
    </source>
</evidence>
<proteinExistence type="predicted"/>
<organism evidence="6 7">
    <name type="scientific">Corynespora cassiicola Philippines</name>
    <dbReference type="NCBI Taxonomy" id="1448308"/>
    <lineage>
        <taxon>Eukaryota</taxon>
        <taxon>Fungi</taxon>
        <taxon>Dikarya</taxon>
        <taxon>Ascomycota</taxon>
        <taxon>Pezizomycotina</taxon>
        <taxon>Dothideomycetes</taxon>
        <taxon>Pleosporomycetidae</taxon>
        <taxon>Pleosporales</taxon>
        <taxon>Corynesporascaceae</taxon>
        <taxon>Corynespora</taxon>
    </lineage>
</organism>
<dbReference type="Pfam" id="PF12767">
    <property type="entry name" value="SAGA-Tad1"/>
    <property type="match status" value="1"/>
</dbReference>
<evidence type="ECO:0000256" key="2">
    <source>
        <dbReference type="ARBA" id="ARBA00023015"/>
    </source>
</evidence>
<evidence type="ECO:0000256" key="1">
    <source>
        <dbReference type="ARBA" id="ARBA00004123"/>
    </source>
</evidence>
<name>A0A2T2N7I1_CORCC</name>
<dbReference type="GO" id="GO:0003713">
    <property type="term" value="F:transcription coactivator activity"/>
    <property type="evidence" value="ECO:0007669"/>
    <property type="project" value="TreeGrafter"/>
</dbReference>
<dbReference type="GO" id="GO:0005634">
    <property type="term" value="C:nucleus"/>
    <property type="evidence" value="ECO:0007669"/>
    <property type="project" value="UniProtKB-SubCell"/>
</dbReference>
<dbReference type="Proteomes" id="UP000240883">
    <property type="component" value="Unassembled WGS sequence"/>
</dbReference>
<comment type="subcellular location">
    <subcellularLocation>
        <location evidence="1">Nucleus</location>
    </subcellularLocation>
</comment>
<dbReference type="STRING" id="1448308.A0A2T2N7I1"/>
<evidence type="ECO:0000256" key="5">
    <source>
        <dbReference type="SAM" id="MobiDB-lite"/>
    </source>
</evidence>
<evidence type="ECO:0000256" key="4">
    <source>
        <dbReference type="ARBA" id="ARBA00023242"/>
    </source>
</evidence>